<accession>A0A0J5S0Q0</accession>
<reference evidence="1 2" key="1">
    <citation type="submission" date="2014-12" db="EMBL/GenBank/DDBJ databases">
        <title>Reclassification of Actinobacillus muris as Muribacter muris.</title>
        <authorList>
            <person name="Christensen H."/>
            <person name="Nicklas W."/>
            <person name="Bisgaard M."/>
        </authorList>
    </citation>
    <scope>NUCLEOTIDE SEQUENCE [LARGE SCALE GENOMIC DNA]</scope>
    <source>
        <strain evidence="1 2">Ackerman80-443D</strain>
    </source>
</reference>
<dbReference type="STRING" id="67855.RO21_11830"/>
<evidence type="ECO:0000313" key="1">
    <source>
        <dbReference type="EMBL" id="KMK50437.1"/>
    </source>
</evidence>
<keyword evidence="2" id="KW-1185">Reference proteome</keyword>
<evidence type="ECO:0000313" key="2">
    <source>
        <dbReference type="Proteomes" id="UP000036270"/>
    </source>
</evidence>
<dbReference type="Proteomes" id="UP000036270">
    <property type="component" value="Unassembled WGS sequence"/>
</dbReference>
<proteinExistence type="predicted"/>
<organism evidence="1 2">
    <name type="scientific">Muribacter muris</name>
    <dbReference type="NCBI Taxonomy" id="67855"/>
    <lineage>
        <taxon>Bacteria</taxon>
        <taxon>Pseudomonadati</taxon>
        <taxon>Pseudomonadota</taxon>
        <taxon>Gammaproteobacteria</taxon>
        <taxon>Pasteurellales</taxon>
        <taxon>Pasteurellaceae</taxon>
        <taxon>Muribacter</taxon>
    </lineage>
</organism>
<comment type="caution">
    <text evidence="1">The sequence shown here is derived from an EMBL/GenBank/DDBJ whole genome shotgun (WGS) entry which is preliminary data.</text>
</comment>
<dbReference type="PATRIC" id="fig|67855.3.peg.139"/>
<name>A0A0J5S0Q0_9PAST</name>
<sequence>MCKPTTNPYILDEQAQAHLKEAQVKLGKAARLLEMVALTDFKQFDHTTISTSLNVIVTMLYDSLNDLGEV</sequence>
<dbReference type="AlphaFoldDB" id="A0A0J5S0Q0"/>
<gene>
    <name evidence="1" type="ORF">RO21_11830</name>
</gene>
<protein>
    <submittedName>
        <fullName evidence="1">Uncharacterized protein</fullName>
    </submittedName>
</protein>
<dbReference type="EMBL" id="JWIZ01000111">
    <property type="protein sequence ID" value="KMK50437.1"/>
    <property type="molecule type" value="Genomic_DNA"/>
</dbReference>